<feature type="transmembrane region" description="Helical" evidence="8">
    <location>
        <begin position="38"/>
        <end position="58"/>
    </location>
</feature>
<keyword evidence="6 8" id="KW-1133">Transmembrane helix</keyword>
<keyword evidence="3" id="KW-1003">Cell membrane</keyword>
<organism evidence="10 11">
    <name type="scientific">Limnobacter humi</name>
    <dbReference type="NCBI Taxonomy" id="1778671"/>
    <lineage>
        <taxon>Bacteria</taxon>
        <taxon>Pseudomonadati</taxon>
        <taxon>Pseudomonadota</taxon>
        <taxon>Betaproteobacteria</taxon>
        <taxon>Burkholderiales</taxon>
        <taxon>Burkholderiaceae</taxon>
        <taxon>Limnobacter</taxon>
    </lineage>
</organism>
<reference evidence="10 11" key="1">
    <citation type="submission" date="2022-07" db="EMBL/GenBank/DDBJ databases">
        <authorList>
            <person name="Xamxidin M."/>
            <person name="Wu M."/>
        </authorList>
    </citation>
    <scope>NUCLEOTIDE SEQUENCE [LARGE SCALE GENOMIC DNA]</scope>
    <source>
        <strain evidence="10 11">NBRC 111650</strain>
    </source>
</reference>
<dbReference type="InterPro" id="IPR026032">
    <property type="entry name" value="HcaT-like"/>
</dbReference>
<dbReference type="PIRSF" id="PIRSF004925">
    <property type="entry name" value="HcaT"/>
    <property type="match status" value="1"/>
</dbReference>
<evidence type="ECO:0000256" key="5">
    <source>
        <dbReference type="ARBA" id="ARBA00022692"/>
    </source>
</evidence>
<dbReference type="Pfam" id="PF12832">
    <property type="entry name" value="MFS_1_like"/>
    <property type="match status" value="1"/>
</dbReference>
<feature type="transmembrane region" description="Helical" evidence="8">
    <location>
        <begin position="70"/>
        <end position="87"/>
    </location>
</feature>
<evidence type="ECO:0000256" key="3">
    <source>
        <dbReference type="ARBA" id="ARBA00022475"/>
    </source>
</evidence>
<dbReference type="RefSeq" id="WP_256763619.1">
    <property type="nucleotide sequence ID" value="NZ_JANIGO010000002.1"/>
</dbReference>
<keyword evidence="5 8" id="KW-0812">Transmembrane</keyword>
<evidence type="ECO:0000256" key="2">
    <source>
        <dbReference type="ARBA" id="ARBA00022448"/>
    </source>
</evidence>
<evidence type="ECO:0000259" key="9">
    <source>
        <dbReference type="Pfam" id="PF12832"/>
    </source>
</evidence>
<dbReference type="SUPFAM" id="SSF103473">
    <property type="entry name" value="MFS general substrate transporter"/>
    <property type="match status" value="1"/>
</dbReference>
<dbReference type="PANTHER" id="PTHR23522:SF10">
    <property type="entry name" value="3-PHENYLPROPIONIC ACID TRANSPORTER-RELATED"/>
    <property type="match status" value="1"/>
</dbReference>
<proteinExistence type="predicted"/>
<evidence type="ECO:0000256" key="4">
    <source>
        <dbReference type="ARBA" id="ARBA00022519"/>
    </source>
</evidence>
<feature type="transmembrane region" description="Helical" evidence="8">
    <location>
        <begin position="7"/>
        <end position="26"/>
    </location>
</feature>
<feature type="transmembrane region" description="Helical" evidence="8">
    <location>
        <begin position="273"/>
        <end position="293"/>
    </location>
</feature>
<feature type="transmembrane region" description="Helical" evidence="8">
    <location>
        <begin position="131"/>
        <end position="150"/>
    </location>
</feature>
<feature type="transmembrane region" description="Helical" evidence="8">
    <location>
        <begin position="368"/>
        <end position="386"/>
    </location>
</feature>
<dbReference type="InterPro" id="IPR036259">
    <property type="entry name" value="MFS_trans_sf"/>
</dbReference>
<feature type="transmembrane region" description="Helical" evidence="8">
    <location>
        <begin position="247"/>
        <end position="266"/>
    </location>
</feature>
<keyword evidence="2" id="KW-0813">Transport</keyword>
<sequence>MSQHAWLAMFYAAYFGFVGLYSPFLGPYLKTLGHSLDVIALSLGMMQLMRIVGPFAWGWLSDHTANRVRWIRAGAFGGFLCSVLVFLNQQSAMALVLLILLLNLNISGLVPMSDTHCMEICRGDNGWYGKIRLFGSLGFVAAVLLFGWIANVWGYASYPFLACLSLLIAFGAAMQFSPAPSEPLSTALTGSASGGLNRTSVGTGFRQLLIPQPMPTLWLASFFMILAHGVFYAYFSLYLLEHHYTELTVGWLWAFGVLCEVAFFALQTRFFDWLSLSTWLCIGYAACAVRFAVTALFPDWLWMMVFAQGLHALTFAAHHTATIAWLRVHLPGRLVVRGQAMYATIAYGLGGSAGTVVGRSLWGWGGPSTAFGAASLAGLIALFYGLKLKRQEAVLQ</sequence>
<feature type="domain" description="Major facilitator superfamily associated" evidence="9">
    <location>
        <begin position="5"/>
        <end position="371"/>
    </location>
</feature>
<protein>
    <submittedName>
        <fullName evidence="10">MFS transporter</fullName>
    </submittedName>
</protein>
<keyword evidence="7 8" id="KW-0472">Membrane</keyword>
<feature type="transmembrane region" description="Helical" evidence="8">
    <location>
        <begin position="93"/>
        <end position="110"/>
    </location>
</feature>
<evidence type="ECO:0000256" key="1">
    <source>
        <dbReference type="ARBA" id="ARBA00004429"/>
    </source>
</evidence>
<gene>
    <name evidence="10" type="ORF">NQT62_05295</name>
</gene>
<comment type="subcellular location">
    <subcellularLocation>
        <location evidence="1">Cell inner membrane</location>
        <topology evidence="1">Multi-pass membrane protein</topology>
    </subcellularLocation>
</comment>
<keyword evidence="4" id="KW-0997">Cell inner membrane</keyword>
<evidence type="ECO:0000313" key="11">
    <source>
        <dbReference type="Proteomes" id="UP001204142"/>
    </source>
</evidence>
<feature type="transmembrane region" description="Helical" evidence="8">
    <location>
        <begin position="216"/>
        <end position="235"/>
    </location>
</feature>
<keyword evidence="11" id="KW-1185">Reference proteome</keyword>
<dbReference type="InterPro" id="IPR024989">
    <property type="entry name" value="MFS_assoc_dom"/>
</dbReference>
<evidence type="ECO:0000256" key="7">
    <source>
        <dbReference type="ARBA" id="ARBA00023136"/>
    </source>
</evidence>
<evidence type="ECO:0000313" key="10">
    <source>
        <dbReference type="EMBL" id="MCQ8895853.1"/>
    </source>
</evidence>
<comment type="caution">
    <text evidence="10">The sequence shown here is derived from an EMBL/GenBank/DDBJ whole genome shotgun (WGS) entry which is preliminary data.</text>
</comment>
<feature type="transmembrane region" description="Helical" evidence="8">
    <location>
        <begin position="305"/>
        <end position="328"/>
    </location>
</feature>
<name>A0ABT1WG20_9BURK</name>
<accession>A0ABT1WG20</accession>
<dbReference type="EMBL" id="JANIGO010000002">
    <property type="protein sequence ID" value="MCQ8895853.1"/>
    <property type="molecule type" value="Genomic_DNA"/>
</dbReference>
<dbReference type="Gene3D" id="1.20.1250.20">
    <property type="entry name" value="MFS general substrate transporter like domains"/>
    <property type="match status" value="2"/>
</dbReference>
<evidence type="ECO:0000256" key="6">
    <source>
        <dbReference type="ARBA" id="ARBA00022989"/>
    </source>
</evidence>
<dbReference type="PANTHER" id="PTHR23522">
    <property type="entry name" value="BLL5896 PROTEIN"/>
    <property type="match status" value="1"/>
</dbReference>
<dbReference type="Proteomes" id="UP001204142">
    <property type="component" value="Unassembled WGS sequence"/>
</dbReference>
<evidence type="ECO:0000256" key="8">
    <source>
        <dbReference type="SAM" id="Phobius"/>
    </source>
</evidence>